<dbReference type="CDD" id="cd09083">
    <property type="entry name" value="EEP-1"/>
    <property type="match status" value="1"/>
</dbReference>
<keyword evidence="3" id="KW-0255">Endonuclease</keyword>
<dbReference type="Gene3D" id="3.60.10.10">
    <property type="entry name" value="Endonuclease/exonuclease/phosphatase"/>
    <property type="match status" value="1"/>
</dbReference>
<dbReference type="InterPro" id="IPR036691">
    <property type="entry name" value="Endo/exonu/phosph_ase_sf"/>
</dbReference>
<dbReference type="STRING" id="530564.Psta_1355"/>
<name>D2QWS8_PIRSD</name>
<dbReference type="GO" id="GO:0000175">
    <property type="term" value="F:3'-5'-RNA exonuclease activity"/>
    <property type="evidence" value="ECO:0007669"/>
    <property type="project" value="TreeGrafter"/>
</dbReference>
<evidence type="ECO:0000313" key="3">
    <source>
        <dbReference type="EMBL" id="ADB16032.1"/>
    </source>
</evidence>
<dbReference type="EMBL" id="CP001848">
    <property type="protein sequence ID" value="ADB16032.1"/>
    <property type="molecule type" value="Genomic_DNA"/>
</dbReference>
<dbReference type="HOGENOM" id="CLU_030508_1_0_0"/>
<dbReference type="GO" id="GO:0004519">
    <property type="term" value="F:endonuclease activity"/>
    <property type="evidence" value="ECO:0007669"/>
    <property type="project" value="UniProtKB-KW"/>
</dbReference>
<reference evidence="3 4" key="1">
    <citation type="journal article" date="2009" name="Stand. Genomic Sci.">
        <title>Complete genome sequence of Pirellula staleyi type strain (ATCC 27377).</title>
        <authorList>
            <person name="Clum A."/>
            <person name="Tindall B.J."/>
            <person name="Sikorski J."/>
            <person name="Ivanova N."/>
            <person name="Mavrommatis K."/>
            <person name="Lucas S."/>
            <person name="Glavina del Rio T."/>
            <person name="Nolan M."/>
            <person name="Chen F."/>
            <person name="Tice H."/>
            <person name="Pitluck S."/>
            <person name="Cheng J.F."/>
            <person name="Chertkov O."/>
            <person name="Brettin T."/>
            <person name="Han C."/>
            <person name="Detter J.C."/>
            <person name="Kuske C."/>
            <person name="Bruce D."/>
            <person name="Goodwin L."/>
            <person name="Ovchinikova G."/>
            <person name="Pati A."/>
            <person name="Mikhailova N."/>
            <person name="Chen A."/>
            <person name="Palaniappan K."/>
            <person name="Land M."/>
            <person name="Hauser L."/>
            <person name="Chang Y.J."/>
            <person name="Jeffries C.D."/>
            <person name="Chain P."/>
            <person name="Rohde M."/>
            <person name="Goker M."/>
            <person name="Bristow J."/>
            <person name="Eisen J.A."/>
            <person name="Markowitz V."/>
            <person name="Hugenholtz P."/>
            <person name="Kyrpides N.C."/>
            <person name="Klenk H.P."/>
            <person name="Lapidus A."/>
        </authorList>
    </citation>
    <scope>NUCLEOTIDE SEQUENCE [LARGE SCALE GENOMIC DNA]</scope>
    <source>
        <strain evidence="4">ATCC 27377 / DSM 6068 / ICPB 4128</strain>
    </source>
</reference>
<dbReference type="eggNOG" id="COG3568">
    <property type="taxonomic scope" value="Bacteria"/>
</dbReference>
<dbReference type="InterPro" id="IPR050410">
    <property type="entry name" value="CCR4/nocturin_mRNA_transcr"/>
</dbReference>
<feature type="chain" id="PRO_5003034345" evidence="1">
    <location>
        <begin position="19"/>
        <end position="307"/>
    </location>
</feature>
<dbReference type="InterPro" id="IPR005135">
    <property type="entry name" value="Endo/exonuclease/phosphatase"/>
</dbReference>
<evidence type="ECO:0000259" key="2">
    <source>
        <dbReference type="Pfam" id="PF03372"/>
    </source>
</evidence>
<gene>
    <name evidence="3" type="ordered locus">Psta_1355</name>
</gene>
<feature type="domain" description="Endonuclease/exonuclease/phosphatase" evidence="2">
    <location>
        <begin position="41"/>
        <end position="291"/>
    </location>
</feature>
<dbReference type="KEGG" id="psl:Psta_1355"/>
<evidence type="ECO:0000256" key="1">
    <source>
        <dbReference type="SAM" id="SignalP"/>
    </source>
</evidence>
<keyword evidence="3" id="KW-0378">Hydrolase</keyword>
<dbReference type="PANTHER" id="PTHR12121:SF36">
    <property type="entry name" value="ENDONUCLEASE_EXONUCLEASE_PHOSPHATASE DOMAIN-CONTAINING PROTEIN"/>
    <property type="match status" value="1"/>
</dbReference>
<dbReference type="Pfam" id="PF03372">
    <property type="entry name" value="Exo_endo_phos"/>
    <property type="match status" value="1"/>
</dbReference>
<dbReference type="OrthoDB" id="9793162at2"/>
<dbReference type="PANTHER" id="PTHR12121">
    <property type="entry name" value="CARBON CATABOLITE REPRESSOR PROTEIN 4"/>
    <property type="match status" value="1"/>
</dbReference>
<keyword evidence="3" id="KW-0540">Nuclease</keyword>
<organism evidence="3 4">
    <name type="scientific">Pirellula staleyi (strain ATCC 27377 / DSM 6068 / ICPB 4128)</name>
    <name type="common">Pirella staleyi</name>
    <dbReference type="NCBI Taxonomy" id="530564"/>
    <lineage>
        <taxon>Bacteria</taxon>
        <taxon>Pseudomonadati</taxon>
        <taxon>Planctomycetota</taxon>
        <taxon>Planctomycetia</taxon>
        <taxon>Pirellulales</taxon>
        <taxon>Pirellulaceae</taxon>
        <taxon>Pirellula</taxon>
    </lineage>
</organism>
<evidence type="ECO:0000313" key="4">
    <source>
        <dbReference type="Proteomes" id="UP000001887"/>
    </source>
</evidence>
<dbReference type="AlphaFoldDB" id="D2QWS8"/>
<keyword evidence="3" id="KW-0269">Exonuclease</keyword>
<keyword evidence="4" id="KW-1185">Reference proteome</keyword>
<accession>D2QWS8</accession>
<dbReference type="Proteomes" id="UP000001887">
    <property type="component" value="Chromosome"/>
</dbReference>
<proteinExistence type="predicted"/>
<keyword evidence="1" id="KW-0732">Signal</keyword>
<feature type="signal peptide" evidence="1">
    <location>
        <begin position="1"/>
        <end position="18"/>
    </location>
</feature>
<dbReference type="SUPFAM" id="SSF56219">
    <property type="entry name" value="DNase I-like"/>
    <property type="match status" value="1"/>
</dbReference>
<sequence precursor="true">MNSSALSHALLSISLAFAAVLLTNSGEAAEPTSEPQPLRVMSYNIRYGTARDGDDAWVHRQEPMVKYLKESKVDILGLQEALAFQISDLLEGLPEFKRSGVARDDGKDKGEFSPLLYRHERFELVREGTFWLSATHEVVGSKGWDAMLPRVCSWTELKDKSTGKRFIAASTHFDHMGQEARAESGKLIARRLKELAADLPVVLVGDFNARLASDPIQNVLAKPDSASDWRLVDAQGVSAKKPTGPTATFNGFKAIPEGDNKIDFIFVRDFVVLDHVVENPLTPAGRFVSDHLPVIANIEFPKESVEK</sequence>
<protein>
    <submittedName>
        <fullName evidence="3">Endonuclease/exonuclease/phosphatase</fullName>
    </submittedName>
</protein>